<name>A0A553Q1C9_9TELE</name>
<comment type="caution">
    <text evidence="1">The sequence shown here is derived from an EMBL/GenBank/DDBJ whole genome shotgun (WGS) entry which is preliminary data.</text>
</comment>
<organism evidence="1 2">
    <name type="scientific">Danionella cerebrum</name>
    <dbReference type="NCBI Taxonomy" id="2873325"/>
    <lineage>
        <taxon>Eukaryota</taxon>
        <taxon>Metazoa</taxon>
        <taxon>Chordata</taxon>
        <taxon>Craniata</taxon>
        <taxon>Vertebrata</taxon>
        <taxon>Euteleostomi</taxon>
        <taxon>Actinopterygii</taxon>
        <taxon>Neopterygii</taxon>
        <taxon>Teleostei</taxon>
        <taxon>Ostariophysi</taxon>
        <taxon>Cypriniformes</taxon>
        <taxon>Danionidae</taxon>
        <taxon>Danioninae</taxon>
        <taxon>Danionella</taxon>
    </lineage>
</organism>
<sequence length="76" mass="8389">MIRWILADCNALSGITEPDVDLVNEDRIHQHGLLLSNRHRTWVEAPQGLALAGLLQQADKDLGDALANPPWGFAYS</sequence>
<dbReference type="Proteomes" id="UP000316079">
    <property type="component" value="Unassembled WGS sequence"/>
</dbReference>
<accession>A0A553Q1C9</accession>
<proteinExistence type="predicted"/>
<reference evidence="1 2" key="1">
    <citation type="journal article" date="2019" name="Sci. Data">
        <title>Hybrid genome assembly and annotation of Danionella translucida.</title>
        <authorList>
            <person name="Kadobianskyi M."/>
            <person name="Schulze L."/>
            <person name="Schuelke M."/>
            <person name="Judkewitz B."/>
        </authorList>
    </citation>
    <scope>NUCLEOTIDE SEQUENCE [LARGE SCALE GENOMIC DNA]</scope>
    <source>
        <strain evidence="1 2">Bolton</strain>
    </source>
</reference>
<evidence type="ECO:0000313" key="1">
    <source>
        <dbReference type="EMBL" id="TRY83740.1"/>
    </source>
</evidence>
<dbReference type="EMBL" id="SRMA01026457">
    <property type="protein sequence ID" value="TRY83740.1"/>
    <property type="molecule type" value="Genomic_DNA"/>
</dbReference>
<protein>
    <submittedName>
        <fullName evidence="1">Uncharacterized protein</fullName>
    </submittedName>
</protein>
<gene>
    <name evidence="1" type="ORF">DNTS_003955</name>
</gene>
<dbReference type="AlphaFoldDB" id="A0A553Q1C9"/>
<evidence type="ECO:0000313" key="2">
    <source>
        <dbReference type="Proteomes" id="UP000316079"/>
    </source>
</evidence>
<keyword evidence="2" id="KW-1185">Reference proteome</keyword>